<protein>
    <submittedName>
        <fullName evidence="3">Uncharacterized protein</fullName>
    </submittedName>
</protein>
<accession>A0AAU2H6R8</accession>
<dbReference type="EMBL" id="CP108253">
    <property type="protein sequence ID" value="WTU42674.1"/>
    <property type="molecule type" value="Genomic_DNA"/>
</dbReference>
<reference evidence="3" key="1">
    <citation type="submission" date="2022-10" db="EMBL/GenBank/DDBJ databases">
        <title>The complete genomes of actinobacterial strains from the NBC collection.</title>
        <authorList>
            <person name="Joergensen T.S."/>
            <person name="Alvarez Arevalo M."/>
            <person name="Sterndorff E.B."/>
            <person name="Faurdal D."/>
            <person name="Vuksanovic O."/>
            <person name="Mourched A.-S."/>
            <person name="Charusanti P."/>
            <person name="Shaw S."/>
            <person name="Blin K."/>
            <person name="Weber T."/>
        </authorList>
    </citation>
    <scope>NUCLEOTIDE SEQUENCE</scope>
    <source>
        <strain evidence="3">NBC_00060</strain>
    </source>
</reference>
<evidence type="ECO:0000313" key="3">
    <source>
        <dbReference type="EMBL" id="WTU42674.1"/>
    </source>
</evidence>
<feature type="chain" id="PRO_5043726456" evidence="2">
    <location>
        <begin position="29"/>
        <end position="70"/>
    </location>
</feature>
<evidence type="ECO:0000256" key="1">
    <source>
        <dbReference type="SAM" id="MobiDB-lite"/>
    </source>
</evidence>
<evidence type="ECO:0000256" key="2">
    <source>
        <dbReference type="SAM" id="SignalP"/>
    </source>
</evidence>
<organism evidence="3">
    <name type="scientific">Streptomyces sp. NBC_00060</name>
    <dbReference type="NCBI Taxonomy" id="2975636"/>
    <lineage>
        <taxon>Bacteria</taxon>
        <taxon>Bacillati</taxon>
        <taxon>Actinomycetota</taxon>
        <taxon>Actinomycetes</taxon>
        <taxon>Kitasatosporales</taxon>
        <taxon>Streptomycetaceae</taxon>
        <taxon>Streptomyces</taxon>
    </lineage>
</organism>
<proteinExistence type="predicted"/>
<keyword evidence="2" id="KW-0732">Signal</keyword>
<gene>
    <name evidence="3" type="ORF">OHV25_25395</name>
</gene>
<sequence>MTRKLAVIAAGVTGVAALVLGLGVPAQADPAADGMVATQSDPNWAAPAPQDPNWDTAPTVAPIAAQDPNW</sequence>
<name>A0AAU2H6R8_9ACTN</name>
<feature type="signal peptide" evidence="2">
    <location>
        <begin position="1"/>
        <end position="28"/>
    </location>
</feature>
<dbReference type="AlphaFoldDB" id="A0AAU2H6R8"/>
<feature type="region of interest" description="Disordered" evidence="1">
    <location>
        <begin position="43"/>
        <end position="70"/>
    </location>
</feature>